<dbReference type="Pfam" id="PF02311">
    <property type="entry name" value="AraC_binding"/>
    <property type="match status" value="1"/>
</dbReference>
<dbReference type="EMBL" id="WSEM01000030">
    <property type="protein sequence ID" value="MVQ38697.1"/>
    <property type="molecule type" value="Genomic_DNA"/>
</dbReference>
<gene>
    <name evidence="5" type="ORF">GON05_29330</name>
</gene>
<comment type="caution">
    <text evidence="5">The sequence shown here is derived from an EMBL/GenBank/DDBJ whole genome shotgun (WGS) entry which is preliminary data.</text>
</comment>
<evidence type="ECO:0000256" key="1">
    <source>
        <dbReference type="ARBA" id="ARBA00023015"/>
    </source>
</evidence>
<evidence type="ECO:0000313" key="6">
    <source>
        <dbReference type="Proteomes" id="UP000467637"/>
    </source>
</evidence>
<keyword evidence="2" id="KW-0238">DNA-binding</keyword>
<organism evidence="5 6">
    <name type="scientific">Paenibacillus anseongense</name>
    <dbReference type="NCBI Taxonomy" id="2682845"/>
    <lineage>
        <taxon>Bacteria</taxon>
        <taxon>Bacillati</taxon>
        <taxon>Bacillota</taxon>
        <taxon>Bacilli</taxon>
        <taxon>Bacillales</taxon>
        <taxon>Paenibacillaceae</taxon>
        <taxon>Paenibacillus</taxon>
    </lineage>
</organism>
<keyword evidence="6" id="KW-1185">Reference proteome</keyword>
<dbReference type="SUPFAM" id="SSF51215">
    <property type="entry name" value="Regulatory protein AraC"/>
    <property type="match status" value="1"/>
</dbReference>
<accession>A0ABW9UEY3</accession>
<dbReference type="Pfam" id="PF12833">
    <property type="entry name" value="HTH_18"/>
    <property type="match status" value="1"/>
</dbReference>
<dbReference type="InterPro" id="IPR014710">
    <property type="entry name" value="RmlC-like_jellyroll"/>
</dbReference>
<reference evidence="5 6" key="1">
    <citation type="submission" date="2019-12" db="EMBL/GenBank/DDBJ databases">
        <authorList>
            <person name="Huq M.A."/>
        </authorList>
    </citation>
    <scope>NUCLEOTIDE SEQUENCE [LARGE SCALE GENOMIC DNA]</scope>
    <source>
        <strain evidence="5 6">MAH-34</strain>
    </source>
</reference>
<evidence type="ECO:0000256" key="2">
    <source>
        <dbReference type="ARBA" id="ARBA00023125"/>
    </source>
</evidence>
<dbReference type="SUPFAM" id="SSF46689">
    <property type="entry name" value="Homeodomain-like"/>
    <property type="match status" value="1"/>
</dbReference>
<dbReference type="Proteomes" id="UP000467637">
    <property type="component" value="Unassembled WGS sequence"/>
</dbReference>
<dbReference type="InterPro" id="IPR018060">
    <property type="entry name" value="HTH_AraC"/>
</dbReference>
<dbReference type="PANTHER" id="PTHR43280">
    <property type="entry name" value="ARAC-FAMILY TRANSCRIPTIONAL REGULATOR"/>
    <property type="match status" value="1"/>
</dbReference>
<keyword evidence="3" id="KW-0804">Transcription</keyword>
<dbReference type="PROSITE" id="PS01124">
    <property type="entry name" value="HTH_ARAC_FAMILY_2"/>
    <property type="match status" value="1"/>
</dbReference>
<protein>
    <submittedName>
        <fullName evidence="5">Helix-turn-helix domain-containing protein</fullName>
    </submittedName>
</protein>
<dbReference type="Gene3D" id="2.60.120.10">
    <property type="entry name" value="Jelly Rolls"/>
    <property type="match status" value="1"/>
</dbReference>
<dbReference type="InterPro" id="IPR037923">
    <property type="entry name" value="HTH-like"/>
</dbReference>
<dbReference type="InterPro" id="IPR003313">
    <property type="entry name" value="AraC-bd"/>
</dbReference>
<feature type="domain" description="HTH araC/xylS-type" evidence="4">
    <location>
        <begin position="212"/>
        <end position="310"/>
    </location>
</feature>
<proteinExistence type="predicted"/>
<dbReference type="Gene3D" id="1.10.10.60">
    <property type="entry name" value="Homeodomain-like"/>
    <property type="match status" value="2"/>
</dbReference>
<name>A0ABW9UEY3_9BACL</name>
<dbReference type="RefSeq" id="WP_157324237.1">
    <property type="nucleotide sequence ID" value="NZ_WSEM01000030.1"/>
</dbReference>
<dbReference type="SMART" id="SM00342">
    <property type="entry name" value="HTH_ARAC"/>
    <property type="match status" value="1"/>
</dbReference>
<dbReference type="InterPro" id="IPR009057">
    <property type="entry name" value="Homeodomain-like_sf"/>
</dbReference>
<evidence type="ECO:0000256" key="3">
    <source>
        <dbReference type="ARBA" id="ARBA00023163"/>
    </source>
</evidence>
<keyword evidence="1" id="KW-0805">Transcription regulation</keyword>
<evidence type="ECO:0000259" key="4">
    <source>
        <dbReference type="PROSITE" id="PS01124"/>
    </source>
</evidence>
<sequence length="314" mass="36926">MIKWYRVTTQSIYWMVMTLTGISPIRHTTYRDLAPSVHWAQLHQRTPQFKWARRIYDFQFLYVIQGELQATLSGKSMLVPAGRLLLIPANVYHTIEVLTAPHVHLLGIHFDFFSDLRVKQGDLVVDESHPLMDCFCAMPYIDGAPLFPYGYSISLPPAVVSLMEATIHEMTEQKQGFEMVSKGLMLQMLTLLIRHQAETNRTLHPKYQESLLHLAHELKTSYRKKWTNVEMAAFINVHEDYMSKLFKDMLGMSPNKYLQSVRHQQAKRLLRETDDKIERISLEVGYDDFHYFSRIFKKWEGMSAQQYRRFSQFI</sequence>
<evidence type="ECO:0000313" key="5">
    <source>
        <dbReference type="EMBL" id="MVQ38697.1"/>
    </source>
</evidence>
<dbReference type="PANTHER" id="PTHR43280:SF2">
    <property type="entry name" value="HTH-TYPE TRANSCRIPTIONAL REGULATOR EXSA"/>
    <property type="match status" value="1"/>
</dbReference>